<sequence length="160" mass="18879">MPPSKRLHYDNPEWTRRKAAIEEMYVFDRLSQKKIRDQLEEDGFRVTKSELEAQLRFWSIRKNVSADAWRYTDHMLLKREQQSKASVVYYNGRKVLRNTLKKERSRYQPDTLTKYMKAVSPQAPEGVELLIRTPTPAPMQSAWAHTLPWLQLQNKGLSSA</sequence>
<organism evidence="2 3">
    <name type="scientific">Colletotrichum asianum</name>
    <dbReference type="NCBI Taxonomy" id="702518"/>
    <lineage>
        <taxon>Eukaryota</taxon>
        <taxon>Fungi</taxon>
        <taxon>Dikarya</taxon>
        <taxon>Ascomycota</taxon>
        <taxon>Pezizomycotina</taxon>
        <taxon>Sordariomycetes</taxon>
        <taxon>Hypocreomycetidae</taxon>
        <taxon>Glomerellales</taxon>
        <taxon>Glomerellaceae</taxon>
        <taxon>Colletotrichum</taxon>
        <taxon>Colletotrichum gloeosporioides species complex</taxon>
    </lineage>
</organism>
<dbReference type="Proteomes" id="UP000434172">
    <property type="component" value="Unassembled WGS sequence"/>
</dbReference>
<dbReference type="OrthoDB" id="539213at2759"/>
<comment type="caution">
    <text evidence="2">The sequence shown here is derived from an EMBL/GenBank/DDBJ whole genome shotgun (WGS) entry which is preliminary data.</text>
</comment>
<dbReference type="AlphaFoldDB" id="A0A8H3ZP98"/>
<reference evidence="2 3" key="1">
    <citation type="submission" date="2019-12" db="EMBL/GenBank/DDBJ databases">
        <title>A genome sequence resource for the geographically widespread anthracnose pathogen Colletotrichum asianum.</title>
        <authorList>
            <person name="Meng Y."/>
        </authorList>
    </citation>
    <scope>NUCLEOTIDE SEQUENCE [LARGE SCALE GENOMIC DNA]</scope>
    <source>
        <strain evidence="2 3">ICMP 18580</strain>
    </source>
</reference>
<feature type="domain" description="Clr5" evidence="1">
    <location>
        <begin position="13"/>
        <end position="62"/>
    </location>
</feature>
<gene>
    <name evidence="2" type="ORF">GQ607_011723</name>
</gene>
<accession>A0A8H3ZP98</accession>
<evidence type="ECO:0000259" key="1">
    <source>
        <dbReference type="Pfam" id="PF14420"/>
    </source>
</evidence>
<dbReference type="Pfam" id="PF14420">
    <property type="entry name" value="Clr5"/>
    <property type="match status" value="1"/>
</dbReference>
<dbReference type="EMBL" id="WOWK01000075">
    <property type="protein sequence ID" value="KAF0321116.1"/>
    <property type="molecule type" value="Genomic_DNA"/>
</dbReference>
<proteinExistence type="predicted"/>
<evidence type="ECO:0000313" key="3">
    <source>
        <dbReference type="Proteomes" id="UP000434172"/>
    </source>
</evidence>
<dbReference type="InterPro" id="IPR025676">
    <property type="entry name" value="Clr5_dom"/>
</dbReference>
<keyword evidence="3" id="KW-1185">Reference proteome</keyword>
<evidence type="ECO:0000313" key="2">
    <source>
        <dbReference type="EMBL" id="KAF0321116.1"/>
    </source>
</evidence>
<protein>
    <submittedName>
        <fullName evidence="2">Ankyrin repeat containing protein</fullName>
    </submittedName>
</protein>
<name>A0A8H3ZP98_9PEZI</name>